<gene>
    <name evidence="6" type="ORF">C5O19_14485</name>
</gene>
<dbReference type="SUPFAM" id="SSF48371">
    <property type="entry name" value="ARM repeat"/>
    <property type="match status" value="1"/>
</dbReference>
<dbReference type="GO" id="GO:0020037">
    <property type="term" value="F:heme binding"/>
    <property type="evidence" value="ECO:0007669"/>
    <property type="project" value="InterPro"/>
</dbReference>
<dbReference type="Gene3D" id="1.25.10.10">
    <property type="entry name" value="Leucine-rich Repeat Variant"/>
    <property type="match status" value="1"/>
</dbReference>
<dbReference type="Proteomes" id="UP000239590">
    <property type="component" value="Unassembled WGS sequence"/>
</dbReference>
<comment type="caution">
    <text evidence="6">The sequence shown here is derived from an EMBL/GenBank/DDBJ whole genome shotgun (WGS) entry which is preliminary data.</text>
</comment>
<dbReference type="InterPro" id="IPR036909">
    <property type="entry name" value="Cyt_c-like_dom_sf"/>
</dbReference>
<dbReference type="EMBL" id="PTRA01000001">
    <property type="protein sequence ID" value="PQA60769.1"/>
    <property type="molecule type" value="Genomic_DNA"/>
</dbReference>
<keyword evidence="7" id="KW-1185">Reference proteome</keyword>
<feature type="domain" description="Cytochrome c" evidence="5">
    <location>
        <begin position="890"/>
        <end position="1024"/>
    </location>
</feature>
<reference evidence="7" key="1">
    <citation type="submission" date="2018-02" db="EMBL/GenBank/DDBJ databases">
        <title>Genome sequencing of Solimonas sp. HR-BB.</title>
        <authorList>
            <person name="Lee Y."/>
            <person name="Jeon C.O."/>
        </authorList>
    </citation>
    <scope>NUCLEOTIDE SEQUENCE [LARGE SCALE GENOMIC DNA]</scope>
    <source>
        <strain evidence="7">HR-U</strain>
    </source>
</reference>
<sequence length="1026" mass="114017">MNTHPFWSRPARWGLAFSLAGGLFSLLAVQQNPVSRTINALMDSVLTDAQKRLPENALRTLKTVDGLQVRTYATEPMLQNPTNMDVDERGRVWITEAYNYRPAINGNPTTDKGDRIVILEDTNGDGKADVQKVWYQGPELNAPLGILVLGNKAIVSQSPYVWLFEDTDGDDKADKKTVIFQGIEGEQHDHGMHTFVFGPDGKLYFNFGNEGKQLRDAKGNLIKDQDGDPIQTGNKNKYKQGMAFRCDLDFTNIEVLAHNFRNPFELAVDSYGTVWQSDNDDDGNKGVRINYVLEGGNYGYTDEMTGANWPASRTNEEKETPLKHWHLNDPGVVPNLLQTGSGSPTGIVIYEGDLLPAVYRNQMIHCEPGHNVVRSYPVTPSGAGYTATIENLLKNDGDRWFRPSDVSVAPDGSLLIADWYDPGVGGHQAGDQTRGRVYRVAPTNQSYTAPSYQYNDPNGALMALQSPNMSVRYKAWNALMKLGDQAVPVLENLWHSDANPRMRARAFWVLAKMKGQPYVEEALKDANADLRMAGLRAARQLNLNVLGYVRQLAKDSNPAVRRECAIALRHQKAPEAAELWASLADQYDGKDRWYLEALGVGADRQWDSYFAAYTKLHPKPTATAAEKDIVWRARTDLAIPYLYQLITDDQLSLSNERLRYFRAFDFHQGNVKSETLVKLLQGNSTRQAELTKLALMHMDADFVRNNPTAKATLRKLMATLNNGEYLVYATRYSLPEENPKLLRTALDPLDENLGRIAMNQLLVQGGGSQVKAILYGKDEAKIRKALTALRKVGTKESISYLSALALDKRQPKWVRQLATRNLGGSMMGEDEILVLLKDGKIEKEYITYAVQGVANAWRKAVSKEAASYLSGETTTGKPLPKIDELLALQGDVQRGVKVFAQNCAICHQVNGQGADFGPKLSEIGSKLPKEGQYMAILYPSAGISFGFEGWEVQLKDGSSLAGIVASKTESDLDLKYPGGTSQRLKMTQVKSMKQQADSMMPSGLHENLSNQDLADLVEYLMSLKKK</sequence>
<evidence type="ECO:0000313" key="6">
    <source>
        <dbReference type="EMBL" id="PQA60769.1"/>
    </source>
</evidence>
<dbReference type="InterPro" id="IPR055557">
    <property type="entry name" value="DUF7133"/>
</dbReference>
<dbReference type="Pfam" id="PF00034">
    <property type="entry name" value="Cytochrom_C"/>
    <property type="match status" value="1"/>
</dbReference>
<protein>
    <submittedName>
        <fullName evidence="6">Dehydrogenase</fullName>
    </submittedName>
</protein>
<evidence type="ECO:0000313" key="7">
    <source>
        <dbReference type="Proteomes" id="UP000239590"/>
    </source>
</evidence>
<dbReference type="Gene3D" id="1.10.760.10">
    <property type="entry name" value="Cytochrome c-like domain"/>
    <property type="match status" value="1"/>
</dbReference>
<dbReference type="SUPFAM" id="SSF46626">
    <property type="entry name" value="Cytochrome c"/>
    <property type="match status" value="1"/>
</dbReference>
<dbReference type="InterPro" id="IPR011042">
    <property type="entry name" value="6-blade_b-propeller_TolB-like"/>
</dbReference>
<dbReference type="InterPro" id="IPR013427">
    <property type="entry name" value="Haem-bd_dom_put"/>
</dbReference>
<keyword evidence="3 4" id="KW-0408">Iron</keyword>
<dbReference type="InterPro" id="IPR011041">
    <property type="entry name" value="Quinoprot_gluc/sorb_DH_b-prop"/>
</dbReference>
<evidence type="ECO:0000256" key="3">
    <source>
        <dbReference type="ARBA" id="ARBA00023004"/>
    </source>
</evidence>
<dbReference type="InterPro" id="IPR011989">
    <property type="entry name" value="ARM-like"/>
</dbReference>
<accession>A0A2S7ISW1</accession>
<dbReference type="NCBIfam" id="TIGR02604">
    <property type="entry name" value="Piru_Ver_Nterm"/>
    <property type="match status" value="1"/>
</dbReference>
<dbReference type="NCBIfam" id="TIGR02603">
    <property type="entry name" value="CxxCH_TIGR02603"/>
    <property type="match status" value="1"/>
</dbReference>
<keyword evidence="2 4" id="KW-0479">Metal-binding</keyword>
<evidence type="ECO:0000256" key="2">
    <source>
        <dbReference type="ARBA" id="ARBA00022723"/>
    </source>
</evidence>
<dbReference type="Pfam" id="PF23500">
    <property type="entry name" value="DUF7133"/>
    <property type="match status" value="1"/>
</dbReference>
<dbReference type="RefSeq" id="WP_104713402.1">
    <property type="nucleotide sequence ID" value="NZ_PTRA01000001.1"/>
</dbReference>
<dbReference type="SUPFAM" id="SSF50952">
    <property type="entry name" value="Soluble quinoprotein glucose dehydrogenase"/>
    <property type="match status" value="1"/>
</dbReference>
<evidence type="ECO:0000256" key="4">
    <source>
        <dbReference type="PROSITE-ProRule" id="PRU00433"/>
    </source>
</evidence>
<dbReference type="InterPro" id="IPR016024">
    <property type="entry name" value="ARM-type_fold"/>
</dbReference>
<organism evidence="6 7">
    <name type="scientific">Siphonobacter curvatus</name>
    <dbReference type="NCBI Taxonomy" id="2094562"/>
    <lineage>
        <taxon>Bacteria</taxon>
        <taxon>Pseudomonadati</taxon>
        <taxon>Bacteroidota</taxon>
        <taxon>Cytophagia</taxon>
        <taxon>Cytophagales</taxon>
        <taxon>Cytophagaceae</taxon>
        <taxon>Siphonobacter</taxon>
    </lineage>
</organism>
<dbReference type="Gene3D" id="2.120.10.30">
    <property type="entry name" value="TolB, C-terminal domain"/>
    <property type="match status" value="1"/>
</dbReference>
<dbReference type="AlphaFoldDB" id="A0A2S7ISW1"/>
<proteinExistence type="predicted"/>
<dbReference type="InterPro" id="IPR013428">
    <property type="entry name" value="Membrane-bound_put_N"/>
</dbReference>
<keyword evidence="1 4" id="KW-0349">Heme</keyword>
<evidence type="ECO:0000256" key="1">
    <source>
        <dbReference type="ARBA" id="ARBA00022617"/>
    </source>
</evidence>
<dbReference type="PROSITE" id="PS51007">
    <property type="entry name" value="CYTC"/>
    <property type="match status" value="1"/>
</dbReference>
<dbReference type="OrthoDB" id="9808161at2"/>
<name>A0A2S7ISW1_9BACT</name>
<evidence type="ECO:0000259" key="5">
    <source>
        <dbReference type="PROSITE" id="PS51007"/>
    </source>
</evidence>
<dbReference type="GO" id="GO:0009055">
    <property type="term" value="F:electron transfer activity"/>
    <property type="evidence" value="ECO:0007669"/>
    <property type="project" value="InterPro"/>
</dbReference>
<dbReference type="InterPro" id="IPR009056">
    <property type="entry name" value="Cyt_c-like_dom"/>
</dbReference>
<dbReference type="PANTHER" id="PTHR33546">
    <property type="entry name" value="LARGE, MULTIFUNCTIONAL SECRETED PROTEIN-RELATED"/>
    <property type="match status" value="1"/>
</dbReference>
<dbReference type="PANTHER" id="PTHR33546:SF1">
    <property type="entry name" value="LARGE, MULTIFUNCTIONAL SECRETED PROTEIN"/>
    <property type="match status" value="1"/>
</dbReference>
<dbReference type="GO" id="GO:0046872">
    <property type="term" value="F:metal ion binding"/>
    <property type="evidence" value="ECO:0007669"/>
    <property type="project" value="UniProtKB-KW"/>
</dbReference>